<comment type="caution">
    <text evidence="2">The sequence shown here is derived from an EMBL/GenBank/DDBJ whole genome shotgun (WGS) entry which is preliminary data.</text>
</comment>
<reference evidence="2" key="1">
    <citation type="journal article" date="2014" name="Int. J. Syst. Evol. Microbiol.">
        <title>Complete genome sequence of Corynebacterium casei LMG S-19264T (=DSM 44701T), isolated from a smear-ripened cheese.</title>
        <authorList>
            <consortium name="US DOE Joint Genome Institute (JGI-PGF)"/>
            <person name="Walter F."/>
            <person name="Albersmeier A."/>
            <person name="Kalinowski J."/>
            <person name="Ruckert C."/>
        </authorList>
    </citation>
    <scope>NUCLEOTIDE SEQUENCE</scope>
    <source>
        <strain evidence="2">CGMCC 1.15448</strain>
    </source>
</reference>
<feature type="signal peptide" evidence="1">
    <location>
        <begin position="1"/>
        <end position="24"/>
    </location>
</feature>
<sequence length="160" mass="16982">MKNGLPLKSILFLCCVLVACSKSSQGPAVQVAPQSAITFSANDSLIHYSIDLVYIQDVDSTHTTLISGEYPDSSSKKGSLAIRLPGDTTGRFNGGNLLVTYTDGQGNVYYNTQDSTNYVEVDKYPKSYNGVIVGSFSFKVAGGAGSVTFSNGSIIAIFQK</sequence>
<dbReference type="AlphaFoldDB" id="A0A8J2U800"/>
<dbReference type="RefSeq" id="WP_188928349.1">
    <property type="nucleotide sequence ID" value="NZ_BMJC01000001.1"/>
</dbReference>
<evidence type="ECO:0000256" key="1">
    <source>
        <dbReference type="SAM" id="SignalP"/>
    </source>
</evidence>
<keyword evidence="3" id="KW-1185">Reference proteome</keyword>
<feature type="chain" id="PRO_5035242005" description="DUF4251 domain-containing protein" evidence="1">
    <location>
        <begin position="25"/>
        <end position="160"/>
    </location>
</feature>
<protein>
    <recommendedName>
        <fullName evidence="4">DUF4251 domain-containing protein</fullName>
    </recommendedName>
</protein>
<gene>
    <name evidence="2" type="ORF">GCM10011511_05720</name>
</gene>
<dbReference type="PROSITE" id="PS51257">
    <property type="entry name" value="PROKAR_LIPOPROTEIN"/>
    <property type="match status" value="1"/>
</dbReference>
<keyword evidence="1" id="KW-0732">Signal</keyword>
<evidence type="ECO:0000313" key="3">
    <source>
        <dbReference type="Proteomes" id="UP000607559"/>
    </source>
</evidence>
<proteinExistence type="predicted"/>
<evidence type="ECO:0000313" key="2">
    <source>
        <dbReference type="EMBL" id="GGA85564.1"/>
    </source>
</evidence>
<accession>A0A8J2U800</accession>
<reference evidence="2" key="2">
    <citation type="submission" date="2020-09" db="EMBL/GenBank/DDBJ databases">
        <authorList>
            <person name="Sun Q."/>
            <person name="Zhou Y."/>
        </authorList>
    </citation>
    <scope>NUCLEOTIDE SEQUENCE</scope>
    <source>
        <strain evidence="2">CGMCC 1.15448</strain>
    </source>
</reference>
<dbReference type="Proteomes" id="UP000607559">
    <property type="component" value="Unassembled WGS sequence"/>
</dbReference>
<organism evidence="2 3">
    <name type="scientific">Puia dinghuensis</name>
    <dbReference type="NCBI Taxonomy" id="1792502"/>
    <lineage>
        <taxon>Bacteria</taxon>
        <taxon>Pseudomonadati</taxon>
        <taxon>Bacteroidota</taxon>
        <taxon>Chitinophagia</taxon>
        <taxon>Chitinophagales</taxon>
        <taxon>Chitinophagaceae</taxon>
        <taxon>Puia</taxon>
    </lineage>
</organism>
<dbReference type="EMBL" id="BMJC01000001">
    <property type="protein sequence ID" value="GGA85564.1"/>
    <property type="molecule type" value="Genomic_DNA"/>
</dbReference>
<name>A0A8J2U800_9BACT</name>
<evidence type="ECO:0008006" key="4">
    <source>
        <dbReference type="Google" id="ProtNLM"/>
    </source>
</evidence>